<dbReference type="EMBL" id="LR796633">
    <property type="protein sequence ID" value="CAB4155736.1"/>
    <property type="molecule type" value="Genomic_DNA"/>
</dbReference>
<dbReference type="EMBL" id="LR796833">
    <property type="protein sequence ID" value="CAB4168790.1"/>
    <property type="molecule type" value="Genomic_DNA"/>
</dbReference>
<dbReference type="EMBL" id="LR797372">
    <property type="protein sequence ID" value="CAB4210304.1"/>
    <property type="molecule type" value="Genomic_DNA"/>
</dbReference>
<reference evidence="2" key="1">
    <citation type="submission" date="2020-05" db="EMBL/GenBank/DDBJ databases">
        <authorList>
            <person name="Chiriac C."/>
            <person name="Salcher M."/>
            <person name="Ghai R."/>
            <person name="Kavagutti S V."/>
        </authorList>
    </citation>
    <scope>NUCLEOTIDE SEQUENCE</scope>
</reference>
<accession>A0A6J5PA89</accession>
<sequence>MITHHDPEIEFLVHMLAGQRDLAMGQAAKLFKENKSLKEQVEQLKARLPADQK</sequence>
<name>A0A6J5PA89_9CAUD</name>
<evidence type="ECO:0000313" key="5">
    <source>
        <dbReference type="EMBL" id="CAB4210304.1"/>
    </source>
</evidence>
<protein>
    <submittedName>
        <fullName evidence="2">Uncharacterized protein</fullName>
    </submittedName>
</protein>
<dbReference type="EMBL" id="LR797249">
    <property type="protein sequence ID" value="CAB4195830.1"/>
    <property type="molecule type" value="Genomic_DNA"/>
</dbReference>
<evidence type="ECO:0000313" key="3">
    <source>
        <dbReference type="EMBL" id="CAB4181334.1"/>
    </source>
</evidence>
<dbReference type="EMBL" id="LR797012">
    <property type="protein sequence ID" value="CAB4181334.1"/>
    <property type="molecule type" value="Genomic_DNA"/>
</dbReference>
<evidence type="ECO:0000313" key="1">
    <source>
        <dbReference type="EMBL" id="CAB4155736.1"/>
    </source>
</evidence>
<proteinExistence type="predicted"/>
<gene>
    <name evidence="3" type="ORF">UFOVP1069_30</name>
    <name evidence="4" type="ORF">UFOVP1301_37</name>
    <name evidence="5" type="ORF">UFOVP1415_4</name>
    <name evidence="1" type="ORF">UFOVP663_22</name>
    <name evidence="2" type="ORF">UFOVP894_70</name>
</gene>
<evidence type="ECO:0000313" key="4">
    <source>
        <dbReference type="EMBL" id="CAB4195830.1"/>
    </source>
</evidence>
<evidence type="ECO:0000313" key="2">
    <source>
        <dbReference type="EMBL" id="CAB4168790.1"/>
    </source>
</evidence>
<organism evidence="2">
    <name type="scientific">uncultured Caudovirales phage</name>
    <dbReference type="NCBI Taxonomy" id="2100421"/>
    <lineage>
        <taxon>Viruses</taxon>
        <taxon>Duplodnaviria</taxon>
        <taxon>Heunggongvirae</taxon>
        <taxon>Uroviricota</taxon>
        <taxon>Caudoviricetes</taxon>
        <taxon>Peduoviridae</taxon>
        <taxon>Maltschvirus</taxon>
        <taxon>Maltschvirus maltsch</taxon>
    </lineage>
</organism>